<evidence type="ECO:0000313" key="1">
    <source>
        <dbReference type="EMBL" id="KAJ5345841.1"/>
    </source>
</evidence>
<dbReference type="AlphaFoldDB" id="A0A9W9QUC5"/>
<gene>
    <name evidence="1" type="ORF">N7452_003845</name>
</gene>
<name>A0A9W9QUC5_PENBR</name>
<evidence type="ECO:0000313" key="2">
    <source>
        <dbReference type="Proteomes" id="UP001147695"/>
    </source>
</evidence>
<accession>A0A9W9QUC5</accession>
<reference evidence="1" key="2">
    <citation type="journal article" date="2023" name="IMA Fungus">
        <title>Comparative genomic study of the Penicillium genus elucidates a diverse pangenome and 15 lateral gene transfer events.</title>
        <authorList>
            <person name="Petersen C."/>
            <person name="Sorensen T."/>
            <person name="Nielsen M.R."/>
            <person name="Sondergaard T.E."/>
            <person name="Sorensen J.L."/>
            <person name="Fitzpatrick D.A."/>
            <person name="Frisvad J.C."/>
            <person name="Nielsen K.L."/>
        </authorList>
    </citation>
    <scope>NUCLEOTIDE SEQUENCE</scope>
    <source>
        <strain evidence="1">IBT 35673</strain>
    </source>
</reference>
<dbReference type="Proteomes" id="UP001147695">
    <property type="component" value="Unassembled WGS sequence"/>
</dbReference>
<proteinExistence type="predicted"/>
<reference evidence="1" key="1">
    <citation type="submission" date="2022-12" db="EMBL/GenBank/DDBJ databases">
        <authorList>
            <person name="Petersen C."/>
        </authorList>
    </citation>
    <scope>NUCLEOTIDE SEQUENCE</scope>
    <source>
        <strain evidence="1">IBT 35673</strain>
    </source>
</reference>
<organism evidence="1 2">
    <name type="scientific">Penicillium brevicompactum</name>
    <dbReference type="NCBI Taxonomy" id="5074"/>
    <lineage>
        <taxon>Eukaryota</taxon>
        <taxon>Fungi</taxon>
        <taxon>Dikarya</taxon>
        <taxon>Ascomycota</taxon>
        <taxon>Pezizomycotina</taxon>
        <taxon>Eurotiomycetes</taxon>
        <taxon>Eurotiomycetidae</taxon>
        <taxon>Eurotiales</taxon>
        <taxon>Aspergillaceae</taxon>
        <taxon>Penicillium</taxon>
    </lineage>
</organism>
<protein>
    <submittedName>
        <fullName evidence="1">Uncharacterized protein</fullName>
    </submittedName>
</protein>
<sequence>MIKGKELFWYIYDQEGCYDAKLHIAEMIALLGLSSLELEPVRREDGRVCETVEEYFCGLFFDENDYFLYENLILDCKLGNIALFPQEDKEVFLDLAKEIFV</sequence>
<comment type="caution">
    <text evidence="1">The sequence shown here is derived from an EMBL/GenBank/DDBJ whole genome shotgun (WGS) entry which is preliminary data.</text>
</comment>
<dbReference type="EMBL" id="JAPZBQ010000002">
    <property type="protein sequence ID" value="KAJ5345841.1"/>
    <property type="molecule type" value="Genomic_DNA"/>
</dbReference>